<evidence type="ECO:0000256" key="7">
    <source>
        <dbReference type="ARBA" id="ARBA00023136"/>
    </source>
</evidence>
<keyword evidence="2" id="KW-0813">Transport</keyword>
<dbReference type="CDD" id="cd06261">
    <property type="entry name" value="TM_PBP2"/>
    <property type="match status" value="1"/>
</dbReference>
<feature type="non-terminal residue" evidence="10">
    <location>
        <position position="1"/>
    </location>
</feature>
<feature type="transmembrane region" description="Helical" evidence="8">
    <location>
        <begin position="72"/>
        <end position="92"/>
    </location>
</feature>
<dbReference type="Gene3D" id="1.10.3720.10">
    <property type="entry name" value="MetI-like"/>
    <property type="match status" value="1"/>
</dbReference>
<dbReference type="InterPro" id="IPR000515">
    <property type="entry name" value="MetI-like"/>
</dbReference>
<comment type="subcellular location">
    <subcellularLocation>
        <location evidence="1">Cell membrane</location>
        <topology evidence="1">Multi-pass membrane protein</topology>
    </subcellularLocation>
</comment>
<evidence type="ECO:0000313" key="10">
    <source>
        <dbReference type="EMBL" id="SVA25379.1"/>
    </source>
</evidence>
<keyword evidence="3" id="KW-1003">Cell membrane</keyword>
<keyword evidence="7 8" id="KW-0472">Membrane</keyword>
<evidence type="ECO:0000256" key="2">
    <source>
        <dbReference type="ARBA" id="ARBA00022448"/>
    </source>
</evidence>
<evidence type="ECO:0000256" key="6">
    <source>
        <dbReference type="ARBA" id="ARBA00022989"/>
    </source>
</evidence>
<sequence>MNFVDFCESLPKEFLGLKVQLMCNSTPKLLSGVPLTIELVLISLLIGFSLALGLALMRLSKNRFLNVISRSYVFYFRGTPLLVQIFLIYYGLAQFDFIKESFVWPFFKEAYWCGILALTLNTAAYTAEIIRGGLQSVPYGQIESARAVGMSGILLYRRIILPIAFRQALPAYGNEMILMVKGTSLV</sequence>
<dbReference type="Pfam" id="PF00528">
    <property type="entry name" value="BPD_transp_1"/>
    <property type="match status" value="1"/>
</dbReference>
<dbReference type="GO" id="GO:0043190">
    <property type="term" value="C:ATP-binding cassette (ABC) transporter complex"/>
    <property type="evidence" value="ECO:0007669"/>
    <property type="project" value="InterPro"/>
</dbReference>
<dbReference type="PANTHER" id="PTHR30614">
    <property type="entry name" value="MEMBRANE COMPONENT OF AMINO ACID ABC TRANSPORTER"/>
    <property type="match status" value="1"/>
</dbReference>
<dbReference type="PANTHER" id="PTHR30614:SF10">
    <property type="entry name" value="ARGININE ABC TRANSPORTER PERMEASE PROTEIN ARTM"/>
    <property type="match status" value="1"/>
</dbReference>
<feature type="transmembrane region" description="Helical" evidence="8">
    <location>
        <begin position="39"/>
        <end position="60"/>
    </location>
</feature>
<dbReference type="InterPro" id="IPR010065">
    <property type="entry name" value="AA_ABC_transptr_permease_3TM"/>
</dbReference>
<organism evidence="10">
    <name type="scientific">marine metagenome</name>
    <dbReference type="NCBI Taxonomy" id="408172"/>
    <lineage>
        <taxon>unclassified sequences</taxon>
        <taxon>metagenomes</taxon>
        <taxon>ecological metagenomes</taxon>
    </lineage>
</organism>
<accession>A0A381UB67</accession>
<gene>
    <name evidence="10" type="ORF">METZ01_LOCUS78233</name>
</gene>
<proteinExistence type="predicted"/>
<dbReference type="EMBL" id="UINC01006085">
    <property type="protein sequence ID" value="SVA25379.1"/>
    <property type="molecule type" value="Genomic_DNA"/>
</dbReference>
<reference evidence="10" key="1">
    <citation type="submission" date="2018-05" db="EMBL/GenBank/DDBJ databases">
        <authorList>
            <person name="Lanie J.A."/>
            <person name="Ng W.-L."/>
            <person name="Kazmierczak K.M."/>
            <person name="Andrzejewski T.M."/>
            <person name="Davidsen T.M."/>
            <person name="Wayne K.J."/>
            <person name="Tettelin H."/>
            <person name="Glass J.I."/>
            <person name="Rusch D."/>
            <person name="Podicherti R."/>
            <person name="Tsui H.-C.T."/>
            <person name="Winkler M.E."/>
        </authorList>
    </citation>
    <scope>NUCLEOTIDE SEQUENCE</scope>
</reference>
<keyword evidence="4" id="KW-0997">Cell inner membrane</keyword>
<keyword evidence="5 8" id="KW-0812">Transmembrane</keyword>
<name>A0A381UB67_9ZZZZ</name>
<evidence type="ECO:0000259" key="9">
    <source>
        <dbReference type="PROSITE" id="PS50928"/>
    </source>
</evidence>
<evidence type="ECO:0000256" key="3">
    <source>
        <dbReference type="ARBA" id="ARBA00022475"/>
    </source>
</evidence>
<dbReference type="NCBIfam" id="TIGR01726">
    <property type="entry name" value="HEQRo_perm_3TM"/>
    <property type="match status" value="1"/>
</dbReference>
<keyword evidence="6 8" id="KW-1133">Transmembrane helix</keyword>
<protein>
    <recommendedName>
        <fullName evidence="9">ABC transmembrane type-1 domain-containing protein</fullName>
    </recommendedName>
</protein>
<dbReference type="InterPro" id="IPR035906">
    <property type="entry name" value="MetI-like_sf"/>
</dbReference>
<evidence type="ECO:0000256" key="5">
    <source>
        <dbReference type="ARBA" id="ARBA00022692"/>
    </source>
</evidence>
<dbReference type="SUPFAM" id="SSF161098">
    <property type="entry name" value="MetI-like"/>
    <property type="match status" value="1"/>
</dbReference>
<dbReference type="InterPro" id="IPR043429">
    <property type="entry name" value="ArtM/GltK/GlnP/TcyL/YhdX-like"/>
</dbReference>
<feature type="domain" description="ABC transmembrane type-1" evidence="9">
    <location>
        <begin position="29"/>
        <end position="186"/>
    </location>
</feature>
<feature type="non-terminal residue" evidence="10">
    <location>
        <position position="186"/>
    </location>
</feature>
<evidence type="ECO:0000256" key="1">
    <source>
        <dbReference type="ARBA" id="ARBA00004651"/>
    </source>
</evidence>
<dbReference type="GO" id="GO:0006865">
    <property type="term" value="P:amino acid transport"/>
    <property type="evidence" value="ECO:0007669"/>
    <property type="project" value="TreeGrafter"/>
</dbReference>
<evidence type="ECO:0000256" key="4">
    <source>
        <dbReference type="ARBA" id="ARBA00022519"/>
    </source>
</evidence>
<dbReference type="GO" id="GO:0022857">
    <property type="term" value="F:transmembrane transporter activity"/>
    <property type="evidence" value="ECO:0007669"/>
    <property type="project" value="InterPro"/>
</dbReference>
<dbReference type="PROSITE" id="PS50928">
    <property type="entry name" value="ABC_TM1"/>
    <property type="match status" value="1"/>
</dbReference>
<dbReference type="AlphaFoldDB" id="A0A381UB67"/>
<evidence type="ECO:0000256" key="8">
    <source>
        <dbReference type="SAM" id="Phobius"/>
    </source>
</evidence>